<keyword evidence="4 8" id="KW-0547">Nucleotide-binding</keyword>
<reference evidence="9 10" key="1">
    <citation type="submission" date="2018-11" db="EMBL/GenBank/DDBJ databases">
        <title>Species Designations Belie Phenotypic and Genotypic Heterogeneity in Oral Streptococci.</title>
        <authorList>
            <person name="Velsko I."/>
        </authorList>
    </citation>
    <scope>NUCLEOTIDE SEQUENCE [LARGE SCALE GENOMIC DNA]</scope>
    <source>
        <strain evidence="9 10">BCC41</strain>
    </source>
</reference>
<comment type="similarity">
    <text evidence="7 8">Belongs to the formate--tetrahydrofolate ligase family.</text>
</comment>
<accession>A0A428GP66</accession>
<evidence type="ECO:0000313" key="10">
    <source>
        <dbReference type="Proteomes" id="UP000272635"/>
    </source>
</evidence>
<dbReference type="NCBIfam" id="NF010030">
    <property type="entry name" value="PRK13505.1"/>
    <property type="match status" value="1"/>
</dbReference>
<evidence type="ECO:0000256" key="4">
    <source>
        <dbReference type="ARBA" id="ARBA00022741"/>
    </source>
</evidence>
<dbReference type="InterPro" id="IPR027417">
    <property type="entry name" value="P-loop_NTPase"/>
</dbReference>
<dbReference type="GO" id="GO:0004329">
    <property type="term" value="F:formate-tetrahydrofolate ligase activity"/>
    <property type="evidence" value="ECO:0007669"/>
    <property type="project" value="UniProtKB-UniRule"/>
</dbReference>
<organism evidence="9 10">
    <name type="scientific">Streptococcus cristatus</name>
    <dbReference type="NCBI Taxonomy" id="45634"/>
    <lineage>
        <taxon>Bacteria</taxon>
        <taxon>Bacillati</taxon>
        <taxon>Bacillota</taxon>
        <taxon>Bacilli</taxon>
        <taxon>Lactobacillales</taxon>
        <taxon>Streptococcaceae</taxon>
        <taxon>Streptococcus</taxon>
    </lineage>
</organism>
<dbReference type="RefSeq" id="WP_032915390.1">
    <property type="nucleotide sequence ID" value="NZ_RJPT01000002.1"/>
</dbReference>
<gene>
    <name evidence="8 9" type="primary">fhs</name>
    <name evidence="9" type="ORF">D8791_03680</name>
</gene>
<protein>
    <recommendedName>
        <fullName evidence="8">Formate--tetrahydrofolate ligase</fullName>
        <ecNumber evidence="8">6.3.4.3</ecNumber>
    </recommendedName>
    <alternativeName>
        <fullName evidence="8">Formyltetrahydrofolate synthetase</fullName>
        <shortName evidence="8">FHS</shortName>
        <shortName evidence="8">FTHFS</shortName>
    </alternativeName>
</protein>
<evidence type="ECO:0000256" key="1">
    <source>
        <dbReference type="ARBA" id="ARBA00004777"/>
    </source>
</evidence>
<dbReference type="AlphaFoldDB" id="A0A428GP66"/>
<dbReference type="InterPro" id="IPR020628">
    <property type="entry name" value="Formate_THF_ligase_CS"/>
</dbReference>
<dbReference type="SUPFAM" id="SSF52540">
    <property type="entry name" value="P-loop containing nucleoside triphosphate hydrolases"/>
    <property type="match status" value="1"/>
</dbReference>
<evidence type="ECO:0000313" key="9">
    <source>
        <dbReference type="EMBL" id="RSJ83047.1"/>
    </source>
</evidence>
<keyword evidence="2 8" id="KW-0554">One-carbon metabolism</keyword>
<proteinExistence type="inferred from homology"/>
<dbReference type="EMBL" id="RJPT01000002">
    <property type="protein sequence ID" value="RSJ83047.1"/>
    <property type="molecule type" value="Genomic_DNA"/>
</dbReference>
<evidence type="ECO:0000256" key="7">
    <source>
        <dbReference type="ARBA" id="ARBA00061363"/>
    </source>
</evidence>
<evidence type="ECO:0000256" key="3">
    <source>
        <dbReference type="ARBA" id="ARBA00022598"/>
    </source>
</evidence>
<keyword evidence="3 8" id="KW-0436">Ligase</keyword>
<dbReference type="Gene3D" id="3.40.50.300">
    <property type="entry name" value="P-loop containing nucleotide triphosphate hydrolases"/>
    <property type="match status" value="1"/>
</dbReference>
<dbReference type="Gene3D" id="3.30.1510.10">
    <property type="entry name" value="Domain 2, N(10)-formyltetrahydrofolate synthetase"/>
    <property type="match status" value="1"/>
</dbReference>
<dbReference type="Proteomes" id="UP000272635">
    <property type="component" value="Unassembled WGS sequence"/>
</dbReference>
<comment type="catalytic activity">
    <reaction evidence="6 8">
        <text>(6S)-5,6,7,8-tetrahydrofolate + formate + ATP = (6R)-10-formyltetrahydrofolate + ADP + phosphate</text>
        <dbReference type="Rhea" id="RHEA:20221"/>
        <dbReference type="ChEBI" id="CHEBI:15740"/>
        <dbReference type="ChEBI" id="CHEBI:30616"/>
        <dbReference type="ChEBI" id="CHEBI:43474"/>
        <dbReference type="ChEBI" id="CHEBI:57453"/>
        <dbReference type="ChEBI" id="CHEBI:195366"/>
        <dbReference type="ChEBI" id="CHEBI:456216"/>
        <dbReference type="EC" id="6.3.4.3"/>
    </reaction>
</comment>
<dbReference type="Pfam" id="PF01268">
    <property type="entry name" value="FTHFS"/>
    <property type="match status" value="1"/>
</dbReference>
<dbReference type="CDD" id="cd00477">
    <property type="entry name" value="FTHFS"/>
    <property type="match status" value="1"/>
</dbReference>
<evidence type="ECO:0000256" key="5">
    <source>
        <dbReference type="ARBA" id="ARBA00022840"/>
    </source>
</evidence>
<dbReference type="UniPathway" id="UPA00193"/>
<keyword evidence="5 8" id="KW-0067">ATP-binding</keyword>
<evidence type="ECO:0000256" key="2">
    <source>
        <dbReference type="ARBA" id="ARBA00022563"/>
    </source>
</evidence>
<dbReference type="EC" id="6.3.4.3" evidence="8"/>
<name>A0A428GP66_STRCR</name>
<dbReference type="PROSITE" id="PS00722">
    <property type="entry name" value="FTHFS_2"/>
    <property type="match status" value="1"/>
</dbReference>
<evidence type="ECO:0000256" key="6">
    <source>
        <dbReference type="ARBA" id="ARBA00049033"/>
    </source>
</evidence>
<dbReference type="PROSITE" id="PS00721">
    <property type="entry name" value="FTHFS_1"/>
    <property type="match status" value="1"/>
</dbReference>
<dbReference type="FunFam" id="3.30.1510.10:FF:000001">
    <property type="entry name" value="Formate--tetrahydrofolate ligase"/>
    <property type="match status" value="1"/>
</dbReference>
<sequence length="557" mass="59040">MVLSDIEIANSVQMKPIKEVAEKLGIAEDALSLYGNYKAKISAGQLEALKDKPDGKLILVTAISPTPAGEGKTTTSVGLVDALAAIGKKAVIALREPSLGPVFGIKGGAAGGGHAQVVPMEDINLHFTGDFHAIGVANNLLAALIDNHIHHGNALGIDSRRITWKRAVDMNDRQLRHIVDGLQGKVNGVPREDGFDITVASEVMAILCLSENITDLKNRLEKIIIGYSFEGKPVTAKDLKAGGAMAAVLKDAIHPNLVQTLEHTPALIHGGPFANIAHGCNSVLATKLALKYADYAVTEAGFGADLGAEKFIDIKCRTSGLRPSAVVLVATIRALKMHGGVAKSDLAEENVQAVVDGLPNLEKHLENIQDVYGLPAVVAINKFPLDTEAELQAVYDACQKRGVDVVISDVWANGGAGGKELAEKVVELAEGDNHFQFVYNEEDSIETKLNKIVTKVYGGKGVRLTPAAKRELKQLEELGFSNYPICMAKTQYSFSDDAKKLGAPKDFVVTISQLKVSAGAGFIVALTGAIMTMPGLPKVPASEKIDVDKDGNISGLF</sequence>
<comment type="pathway">
    <text evidence="1 8">One-carbon metabolism; tetrahydrofolate interconversion.</text>
</comment>
<dbReference type="Gene3D" id="3.10.410.10">
    <property type="entry name" value="Formyltetrahydrofolate synthetase, domain 3"/>
    <property type="match status" value="1"/>
</dbReference>
<feature type="binding site" evidence="8">
    <location>
        <begin position="66"/>
        <end position="73"/>
    </location>
    <ligand>
        <name>ATP</name>
        <dbReference type="ChEBI" id="CHEBI:30616"/>
    </ligand>
</feature>
<dbReference type="FunFam" id="3.10.410.10:FF:000001">
    <property type="entry name" value="Putative formate--tetrahydrofolate ligase"/>
    <property type="match status" value="1"/>
</dbReference>
<dbReference type="GO" id="GO:0005524">
    <property type="term" value="F:ATP binding"/>
    <property type="evidence" value="ECO:0007669"/>
    <property type="project" value="UniProtKB-UniRule"/>
</dbReference>
<evidence type="ECO:0000256" key="8">
    <source>
        <dbReference type="HAMAP-Rule" id="MF_01543"/>
    </source>
</evidence>
<dbReference type="HAMAP" id="MF_01543">
    <property type="entry name" value="FTHFS"/>
    <property type="match status" value="1"/>
</dbReference>
<comment type="caution">
    <text evidence="9">The sequence shown here is derived from an EMBL/GenBank/DDBJ whole genome shotgun (WGS) entry which is preliminary data.</text>
</comment>
<dbReference type="GO" id="GO:0035999">
    <property type="term" value="P:tetrahydrofolate interconversion"/>
    <property type="evidence" value="ECO:0007669"/>
    <property type="project" value="UniProtKB-UniRule"/>
</dbReference>
<dbReference type="InterPro" id="IPR000559">
    <property type="entry name" value="Formate_THF_ligase"/>
</dbReference>